<organism evidence="16">
    <name type="scientific">Graphocephala atropunctata</name>
    <dbReference type="NCBI Taxonomy" id="36148"/>
    <lineage>
        <taxon>Eukaryota</taxon>
        <taxon>Metazoa</taxon>
        <taxon>Ecdysozoa</taxon>
        <taxon>Arthropoda</taxon>
        <taxon>Hexapoda</taxon>
        <taxon>Insecta</taxon>
        <taxon>Pterygota</taxon>
        <taxon>Neoptera</taxon>
        <taxon>Paraneoptera</taxon>
        <taxon>Hemiptera</taxon>
        <taxon>Auchenorrhyncha</taxon>
        <taxon>Membracoidea</taxon>
        <taxon>Cicadellidae</taxon>
        <taxon>Cicadellinae</taxon>
        <taxon>Cicadellini</taxon>
        <taxon>Graphocephala</taxon>
    </lineage>
</organism>
<keyword evidence="8" id="KW-0539">Nucleus</keyword>
<dbReference type="SUPFAM" id="SSF55945">
    <property type="entry name" value="TATA-box binding protein-like"/>
    <property type="match status" value="1"/>
</dbReference>
<feature type="signal peptide" evidence="14">
    <location>
        <begin position="1"/>
        <end position="18"/>
    </location>
</feature>
<dbReference type="SUPFAM" id="SSF48150">
    <property type="entry name" value="DNA-glycosylase"/>
    <property type="match status" value="1"/>
</dbReference>
<comment type="catalytic activity">
    <reaction evidence="12">
        <text>2'-deoxyribonucleotide-(2'-deoxyribose 5'-phosphate)-2'-deoxyribonucleotide-DNA = a 3'-end 2'-deoxyribonucleotide-(2,3-dehydro-2,3-deoxyribose 5'-phosphate)-DNA + a 5'-end 5'-phospho-2'-deoxyribonucleoside-DNA + H(+)</text>
        <dbReference type="Rhea" id="RHEA:66592"/>
        <dbReference type="Rhea" id="RHEA-COMP:13180"/>
        <dbReference type="Rhea" id="RHEA-COMP:16897"/>
        <dbReference type="Rhea" id="RHEA-COMP:17067"/>
        <dbReference type="ChEBI" id="CHEBI:15378"/>
        <dbReference type="ChEBI" id="CHEBI:136412"/>
        <dbReference type="ChEBI" id="CHEBI:157695"/>
        <dbReference type="ChEBI" id="CHEBI:167181"/>
        <dbReference type="EC" id="4.2.99.18"/>
    </reaction>
</comment>
<evidence type="ECO:0000256" key="13">
    <source>
        <dbReference type="ARBA" id="ARBA00073127"/>
    </source>
</evidence>
<keyword evidence="7" id="KW-0456">Lyase</keyword>
<evidence type="ECO:0000259" key="15">
    <source>
        <dbReference type="SMART" id="SM00478"/>
    </source>
</evidence>
<evidence type="ECO:0000313" key="16">
    <source>
        <dbReference type="EMBL" id="JAT34275.1"/>
    </source>
</evidence>
<feature type="chain" id="PRO_5008588166" description="N-glycosylase/DNA lyase" evidence="14">
    <location>
        <begin position="19"/>
        <end position="396"/>
    </location>
</feature>
<proteinExistence type="inferred from homology"/>
<dbReference type="SMART" id="SM00478">
    <property type="entry name" value="ENDO3c"/>
    <property type="match status" value="1"/>
</dbReference>
<reference evidence="16" key="1">
    <citation type="submission" date="2015-11" db="EMBL/GenBank/DDBJ databases">
        <title>De novo transcriptome assembly of four potential Pierce s Disease insect vectors from Arizona vineyards.</title>
        <authorList>
            <person name="Tassone E.E."/>
        </authorList>
    </citation>
    <scope>NUCLEOTIDE SEQUENCE</scope>
</reference>
<comment type="subcellular location">
    <subcellularLocation>
        <location evidence="1">Nucleus</location>
    </subcellularLocation>
</comment>
<keyword evidence="9" id="KW-0511">Multifunctional enzyme</keyword>
<dbReference type="PANTHER" id="PTHR10242">
    <property type="entry name" value="8-OXOGUANINE DNA GLYCOSYLASE"/>
    <property type="match status" value="1"/>
</dbReference>
<evidence type="ECO:0000256" key="12">
    <source>
        <dbReference type="ARBA" id="ARBA00044632"/>
    </source>
</evidence>
<sequence>MLYFFGLIILTLTTTSHKQINNANVSEQESGQKERFPMKNLSSKTIQSHSFIEGSIICPAKELQLKPTLIGGQCFRWKQLLDESGSGECVKWRGVFKHHIWTLSQSSDQLLYKVLLNCPPKISKGQETSLNPNSNSQVKDAEYFENLLKDYFRLNENLESLYSYWSAQDPNFEESATKFYGIRMLKQDPVENIFSFICSTNNNIPRITSMVEKLCIFYGDKLGKLDGVEYYDFPNVSALAEKGVENKLRKESFGYRAKYLHQSATKIVDNGGELWLEKLQSLPYLEAKQQLMTLPGIGAKVADCISLMSLNHLEAIPVDTHVFQISQRYLPHLKDCKNVNDKVYNEIVNYFQNLYGKYAGWAHSVLFCADLRQFQSSTDKARNRKSQKGVKKRKLK</sequence>
<dbReference type="InterPro" id="IPR052054">
    <property type="entry name" value="Oxidative_DNA_repair_enzyme"/>
</dbReference>
<dbReference type="FunFam" id="1.10.1670.10:FF:000005">
    <property type="entry name" value="N-glycosylase/DNA lyase OGG1"/>
    <property type="match status" value="1"/>
</dbReference>
<evidence type="ECO:0000256" key="1">
    <source>
        <dbReference type="ARBA" id="ARBA00004123"/>
    </source>
</evidence>
<evidence type="ECO:0000256" key="7">
    <source>
        <dbReference type="ARBA" id="ARBA00023239"/>
    </source>
</evidence>
<accession>A0A1B6MEG0</accession>
<evidence type="ECO:0000256" key="8">
    <source>
        <dbReference type="ARBA" id="ARBA00023242"/>
    </source>
</evidence>
<evidence type="ECO:0000256" key="9">
    <source>
        <dbReference type="ARBA" id="ARBA00023268"/>
    </source>
</evidence>
<dbReference type="InterPro" id="IPR012904">
    <property type="entry name" value="OGG_N"/>
</dbReference>
<keyword evidence="6" id="KW-0234">DNA repair</keyword>
<dbReference type="AlphaFoldDB" id="A0A1B6MEG0"/>
<dbReference type="CDD" id="cd00056">
    <property type="entry name" value="ENDO3c"/>
    <property type="match status" value="1"/>
</dbReference>
<dbReference type="Gene3D" id="1.10.340.30">
    <property type="entry name" value="Hypothetical protein, domain 2"/>
    <property type="match status" value="1"/>
</dbReference>
<dbReference type="FunFam" id="1.10.340.30:FF:000006">
    <property type="entry name" value="N-glycosylase/DNA lyase isoform X2"/>
    <property type="match status" value="1"/>
</dbReference>
<dbReference type="Gene3D" id="3.30.310.40">
    <property type="match status" value="1"/>
</dbReference>
<gene>
    <name evidence="16" type="ORF">g.17965</name>
</gene>
<evidence type="ECO:0000256" key="3">
    <source>
        <dbReference type="ARBA" id="ARBA00012720"/>
    </source>
</evidence>
<evidence type="ECO:0000256" key="2">
    <source>
        <dbReference type="ARBA" id="ARBA00010679"/>
    </source>
</evidence>
<dbReference type="PANTHER" id="PTHR10242:SF2">
    <property type="entry name" value="N-GLYCOSYLASE_DNA LYASE"/>
    <property type="match status" value="1"/>
</dbReference>
<dbReference type="InterPro" id="IPR011257">
    <property type="entry name" value="DNA_glycosylase"/>
</dbReference>
<dbReference type="InterPro" id="IPR023170">
    <property type="entry name" value="HhH_base_excis_C"/>
</dbReference>
<dbReference type="Pfam" id="PF07934">
    <property type="entry name" value="OGG_N"/>
    <property type="match status" value="1"/>
</dbReference>
<dbReference type="GO" id="GO:0034039">
    <property type="term" value="F:8-oxo-7,8-dihydroguanine DNA N-glycosylase activity"/>
    <property type="evidence" value="ECO:0007669"/>
    <property type="project" value="TreeGrafter"/>
</dbReference>
<keyword evidence="10" id="KW-0326">Glycosidase</keyword>
<comment type="similarity">
    <text evidence="2">Belongs to the type-1 OGG1 family.</text>
</comment>
<dbReference type="Pfam" id="PF00730">
    <property type="entry name" value="HhH-GPD"/>
    <property type="match status" value="1"/>
</dbReference>
<keyword evidence="4" id="KW-0227">DNA damage</keyword>
<evidence type="ECO:0000256" key="6">
    <source>
        <dbReference type="ARBA" id="ARBA00023204"/>
    </source>
</evidence>
<evidence type="ECO:0000256" key="14">
    <source>
        <dbReference type="SAM" id="SignalP"/>
    </source>
</evidence>
<feature type="domain" description="HhH-GPD" evidence="15">
    <location>
        <begin position="198"/>
        <end position="371"/>
    </location>
</feature>
<dbReference type="Gene3D" id="1.10.1670.10">
    <property type="entry name" value="Helix-hairpin-Helix base-excision DNA repair enzymes (C-terminal)"/>
    <property type="match status" value="1"/>
</dbReference>
<evidence type="ECO:0000256" key="11">
    <source>
        <dbReference type="ARBA" id="ARBA00025652"/>
    </source>
</evidence>
<dbReference type="EC" id="4.2.99.18" evidence="3"/>
<dbReference type="InterPro" id="IPR003265">
    <property type="entry name" value="HhH-GPD_domain"/>
</dbReference>
<name>A0A1B6MEG0_9HEMI</name>
<evidence type="ECO:0000256" key="5">
    <source>
        <dbReference type="ARBA" id="ARBA00022801"/>
    </source>
</evidence>
<dbReference type="GO" id="GO:0005634">
    <property type="term" value="C:nucleus"/>
    <property type="evidence" value="ECO:0007669"/>
    <property type="project" value="UniProtKB-SubCell"/>
</dbReference>
<keyword evidence="14" id="KW-0732">Signal</keyword>
<dbReference type="GO" id="GO:0006289">
    <property type="term" value="P:nucleotide-excision repair"/>
    <property type="evidence" value="ECO:0007669"/>
    <property type="project" value="InterPro"/>
</dbReference>
<keyword evidence="5" id="KW-0378">Hydrolase</keyword>
<dbReference type="EMBL" id="GEBQ01005702">
    <property type="protein sequence ID" value="JAT34275.1"/>
    <property type="molecule type" value="Transcribed_RNA"/>
</dbReference>
<dbReference type="GO" id="GO:0006285">
    <property type="term" value="P:base-excision repair, AP site formation"/>
    <property type="evidence" value="ECO:0007669"/>
    <property type="project" value="TreeGrafter"/>
</dbReference>
<evidence type="ECO:0000256" key="4">
    <source>
        <dbReference type="ARBA" id="ARBA00022763"/>
    </source>
</evidence>
<dbReference type="GO" id="GO:0003684">
    <property type="term" value="F:damaged DNA binding"/>
    <property type="evidence" value="ECO:0007669"/>
    <property type="project" value="InterPro"/>
</dbReference>
<dbReference type="GO" id="GO:0140078">
    <property type="term" value="F:class I DNA-(apurinic or apyrimidinic site) endonuclease activity"/>
    <property type="evidence" value="ECO:0007669"/>
    <property type="project" value="UniProtKB-EC"/>
</dbReference>
<evidence type="ECO:0000256" key="10">
    <source>
        <dbReference type="ARBA" id="ARBA00023295"/>
    </source>
</evidence>
<protein>
    <recommendedName>
        <fullName evidence="13">N-glycosylase/DNA lyase</fullName>
        <ecNumber evidence="3">4.2.99.18</ecNumber>
    </recommendedName>
</protein>
<comment type="function">
    <text evidence="11">DNA repair enzyme that incises DNA at 8-oxoG residues. Excises 7,8-dihydro-8-oxoguanine and 2,6-diamino-4-hydroxy-5-N-methylformamidopyrimidine (FAPY) from damaged DNA. Has a beta-lyase activity that nicks DNA 3' to the lesion.</text>
</comment>